<evidence type="ECO:0000313" key="2">
    <source>
        <dbReference type="EMBL" id="KAG6473948.1"/>
    </source>
</evidence>
<feature type="compositionally biased region" description="Basic and acidic residues" evidence="1">
    <location>
        <begin position="413"/>
        <end position="430"/>
    </location>
</feature>
<dbReference type="EMBL" id="JACMSC010000019">
    <property type="protein sequence ID" value="KAG6473948.1"/>
    <property type="molecule type" value="Genomic_DNA"/>
</dbReference>
<dbReference type="Proteomes" id="UP000734854">
    <property type="component" value="Unassembled WGS sequence"/>
</dbReference>
<comment type="caution">
    <text evidence="2">The sequence shown here is derived from an EMBL/GenBank/DDBJ whole genome shotgun (WGS) entry which is preliminary data.</text>
</comment>
<gene>
    <name evidence="2" type="ORF">ZIOFF_067868</name>
</gene>
<protein>
    <submittedName>
        <fullName evidence="2">Uncharacterized protein</fullName>
    </submittedName>
</protein>
<evidence type="ECO:0000313" key="3">
    <source>
        <dbReference type="Proteomes" id="UP000734854"/>
    </source>
</evidence>
<feature type="region of interest" description="Disordered" evidence="1">
    <location>
        <begin position="591"/>
        <end position="627"/>
    </location>
</feature>
<feature type="region of interest" description="Disordered" evidence="1">
    <location>
        <begin position="413"/>
        <end position="442"/>
    </location>
</feature>
<feature type="region of interest" description="Disordered" evidence="1">
    <location>
        <begin position="140"/>
        <end position="162"/>
    </location>
</feature>
<keyword evidence="3" id="KW-1185">Reference proteome</keyword>
<dbReference type="PANTHER" id="PTHR36005">
    <property type="entry name" value="DNA LIGASE-LIKE PROTEIN"/>
    <property type="match status" value="1"/>
</dbReference>
<name>A0A8J5CXL1_ZINOF</name>
<sequence length="686" mass="77485">MEEGFEGDVLLPDQSSSPLPKHKLRRLKRVSLFASRSPPTDSDSTSLPEVPLETLETTTTLDFEKPVLESDVIGTEIDPELEFDPLFPDLDQLQAKNTDIGREKEDFFWGGGNGCGAADEINDGIENVKSAKKKLILEGEDEDTKKKRKKRKSSEKPKESLREKRKLEKVGFVPFYNYCLLIRFHKRNTMAETRDASFKSTLVVQKPISSVLEKIRLRKKEVFKRSVVVNHSQSIDDTTNCKADTYDDGEATMLESKKDDYAGLEEISNLTCDVANNALDADEQVSCADNQQKLLDSVSPASQSLEGDENVNLQPHKAFNVDSYSDVALAKAFLDDEAEEEDDSDHDLMRFQENEDDESDDNEELTDMIATGFEEAPIDCERRNQLHQKWLAEQDTAATDNVIQRLRFGNKHKEPTLLHEEEASLEHSEEPSDLQPPNSIHKSTKMAKQMMAKMFTEDHDAYLPSDDEELEKNFIRQRLIAQNKEPALDSLIDVEHSREIFGLIKNMNAAPETKKRVKPTSHFGLLLTESSNSSSKVRCDYFALDLESSFLGRSTSSSMQYSHKQSSSIARAFIFGRDDSNSRSSLPAFENIQEENQLENKNKKPFAKFSGPQMKSNASKATTESSTNSSSLFEILQQSSIQFDKQLESKMSGDNTIEIKAAQPFSAFKIQRKFSKVSERINRSQG</sequence>
<dbReference type="PANTHER" id="PTHR36005:SF1">
    <property type="entry name" value="DNA LIGASE-LIKE PROTEIN"/>
    <property type="match status" value="1"/>
</dbReference>
<evidence type="ECO:0000256" key="1">
    <source>
        <dbReference type="SAM" id="MobiDB-lite"/>
    </source>
</evidence>
<dbReference type="AlphaFoldDB" id="A0A8J5CXL1"/>
<feature type="compositionally biased region" description="Polar residues" evidence="1">
    <location>
        <begin position="613"/>
        <end position="627"/>
    </location>
</feature>
<proteinExistence type="predicted"/>
<organism evidence="2 3">
    <name type="scientific">Zingiber officinale</name>
    <name type="common">Ginger</name>
    <name type="synonym">Amomum zingiber</name>
    <dbReference type="NCBI Taxonomy" id="94328"/>
    <lineage>
        <taxon>Eukaryota</taxon>
        <taxon>Viridiplantae</taxon>
        <taxon>Streptophyta</taxon>
        <taxon>Embryophyta</taxon>
        <taxon>Tracheophyta</taxon>
        <taxon>Spermatophyta</taxon>
        <taxon>Magnoliopsida</taxon>
        <taxon>Liliopsida</taxon>
        <taxon>Zingiberales</taxon>
        <taxon>Zingiberaceae</taxon>
        <taxon>Zingiber</taxon>
    </lineage>
</organism>
<accession>A0A8J5CXL1</accession>
<feature type="region of interest" description="Disordered" evidence="1">
    <location>
        <begin position="1"/>
        <end position="21"/>
    </location>
</feature>
<reference evidence="2 3" key="1">
    <citation type="submission" date="2020-08" db="EMBL/GenBank/DDBJ databases">
        <title>Plant Genome Project.</title>
        <authorList>
            <person name="Zhang R.-G."/>
        </authorList>
    </citation>
    <scope>NUCLEOTIDE SEQUENCE [LARGE SCALE GENOMIC DNA]</scope>
    <source>
        <tissue evidence="2">Rhizome</tissue>
    </source>
</reference>